<keyword evidence="1" id="KW-0238">DNA-binding</keyword>
<dbReference type="InterPro" id="IPR001387">
    <property type="entry name" value="Cro/C1-type_HTH"/>
</dbReference>
<evidence type="ECO:0000256" key="1">
    <source>
        <dbReference type="ARBA" id="ARBA00023125"/>
    </source>
</evidence>
<dbReference type="PROSITE" id="PS50943">
    <property type="entry name" value="HTH_CROC1"/>
    <property type="match status" value="1"/>
</dbReference>
<accession>A0A4U9XT26</accession>
<dbReference type="PANTHER" id="PTHR46558:SF11">
    <property type="entry name" value="HTH-TYPE TRANSCRIPTIONAL REGULATOR XRE"/>
    <property type="match status" value="1"/>
</dbReference>
<dbReference type="AlphaFoldDB" id="A0A4U9XT26"/>
<sequence length="66" mass="7866">MYIRIKNLREDRDYNQSQISLYLNCSQSTYSRIENGIQDIPTQFLKKLAKLYGVTTVFLLEMDKEQ</sequence>
<dbReference type="Gene3D" id="1.10.260.40">
    <property type="entry name" value="lambda repressor-like DNA-binding domains"/>
    <property type="match status" value="1"/>
</dbReference>
<dbReference type="SMART" id="SM00530">
    <property type="entry name" value="HTH_XRE"/>
    <property type="match status" value="1"/>
</dbReference>
<evidence type="ECO:0000313" key="3">
    <source>
        <dbReference type="EMBL" id="VTS16853.1"/>
    </source>
</evidence>
<protein>
    <submittedName>
        <fullName evidence="3">Cro/CI family transcriptional regulator</fullName>
    </submittedName>
</protein>
<gene>
    <name evidence="3" type="ORF">NCTC5386_01518</name>
</gene>
<proteinExistence type="predicted"/>
<dbReference type="CDD" id="cd00093">
    <property type="entry name" value="HTH_XRE"/>
    <property type="match status" value="1"/>
</dbReference>
<dbReference type="EMBL" id="CABEHT010000001">
    <property type="protein sequence ID" value="VTS16853.1"/>
    <property type="molecule type" value="Genomic_DNA"/>
</dbReference>
<feature type="domain" description="HTH cro/C1-type" evidence="2">
    <location>
        <begin position="5"/>
        <end position="59"/>
    </location>
</feature>
<dbReference type="GO" id="GO:0003677">
    <property type="term" value="F:DNA binding"/>
    <property type="evidence" value="ECO:0007669"/>
    <property type="project" value="UniProtKB-KW"/>
</dbReference>
<dbReference type="InterPro" id="IPR010982">
    <property type="entry name" value="Lambda_DNA-bd_dom_sf"/>
</dbReference>
<dbReference type="SUPFAM" id="SSF47413">
    <property type="entry name" value="lambda repressor-like DNA-binding domains"/>
    <property type="match status" value="1"/>
</dbReference>
<dbReference type="Pfam" id="PF01381">
    <property type="entry name" value="HTH_3"/>
    <property type="match status" value="1"/>
</dbReference>
<dbReference type="PANTHER" id="PTHR46558">
    <property type="entry name" value="TRACRIPTIONAL REGULATORY PROTEIN-RELATED-RELATED"/>
    <property type="match status" value="1"/>
</dbReference>
<evidence type="ECO:0000313" key="4">
    <source>
        <dbReference type="Proteomes" id="UP000394068"/>
    </source>
</evidence>
<dbReference type="Proteomes" id="UP000394068">
    <property type="component" value="Unassembled WGS sequence"/>
</dbReference>
<organism evidence="3 4">
    <name type="scientific">Streptococcus pseudoporcinus</name>
    <dbReference type="NCBI Taxonomy" id="361101"/>
    <lineage>
        <taxon>Bacteria</taxon>
        <taxon>Bacillati</taxon>
        <taxon>Bacillota</taxon>
        <taxon>Bacilli</taxon>
        <taxon>Lactobacillales</taxon>
        <taxon>Streptococcaceae</taxon>
        <taxon>Streptococcus</taxon>
    </lineage>
</organism>
<dbReference type="RefSeq" id="WP_077323151.1">
    <property type="nucleotide sequence ID" value="NZ_CABEHT010000001.1"/>
</dbReference>
<reference evidence="3 4" key="1">
    <citation type="submission" date="2019-05" db="EMBL/GenBank/DDBJ databases">
        <authorList>
            <consortium name="Pathogen Informatics"/>
        </authorList>
    </citation>
    <scope>NUCLEOTIDE SEQUENCE [LARGE SCALE GENOMIC DNA]</scope>
    <source>
        <strain evidence="3 4">NCTC5386</strain>
    </source>
</reference>
<evidence type="ECO:0000259" key="2">
    <source>
        <dbReference type="PROSITE" id="PS50943"/>
    </source>
</evidence>
<name>A0A4U9XT26_9STRE</name>